<dbReference type="EMBL" id="AYZD01000015">
    <property type="protein sequence ID" value="KRM96467.1"/>
    <property type="molecule type" value="Genomic_DNA"/>
</dbReference>
<feature type="transmembrane region" description="Helical" evidence="1">
    <location>
        <begin position="16"/>
        <end position="38"/>
    </location>
</feature>
<feature type="transmembrane region" description="Helical" evidence="1">
    <location>
        <begin position="104"/>
        <end position="123"/>
    </location>
</feature>
<feature type="transmembrane region" description="Helical" evidence="1">
    <location>
        <begin position="324"/>
        <end position="345"/>
    </location>
</feature>
<keyword evidence="3" id="KW-1185">Reference proteome</keyword>
<evidence type="ECO:0000256" key="1">
    <source>
        <dbReference type="SAM" id="Phobius"/>
    </source>
</evidence>
<reference evidence="2 3" key="1">
    <citation type="journal article" date="2015" name="Genome Announc.">
        <title>Expanding the biotechnology potential of lactobacilli through comparative genomics of 213 strains and associated genera.</title>
        <authorList>
            <person name="Sun Z."/>
            <person name="Harris H.M."/>
            <person name="McCann A."/>
            <person name="Guo C."/>
            <person name="Argimon S."/>
            <person name="Zhang W."/>
            <person name="Yang X."/>
            <person name="Jeffery I.B."/>
            <person name="Cooney J.C."/>
            <person name="Kagawa T.F."/>
            <person name="Liu W."/>
            <person name="Song Y."/>
            <person name="Salvetti E."/>
            <person name="Wrobel A."/>
            <person name="Rasinkangas P."/>
            <person name="Parkhill J."/>
            <person name="Rea M.C."/>
            <person name="O'Sullivan O."/>
            <person name="Ritari J."/>
            <person name="Douillard F.P."/>
            <person name="Paul Ross R."/>
            <person name="Yang R."/>
            <person name="Briner A.E."/>
            <person name="Felis G.E."/>
            <person name="de Vos W.M."/>
            <person name="Barrangou R."/>
            <person name="Klaenhammer T.R."/>
            <person name="Caufield P.W."/>
            <person name="Cui Y."/>
            <person name="Zhang H."/>
            <person name="O'Toole P.W."/>
        </authorList>
    </citation>
    <scope>NUCLEOTIDE SEQUENCE [LARGE SCALE GENOMIC DNA]</scope>
    <source>
        <strain evidence="2 3">DSM 21051</strain>
    </source>
</reference>
<feature type="transmembrane region" description="Helical" evidence="1">
    <location>
        <begin position="135"/>
        <end position="158"/>
    </location>
</feature>
<dbReference type="AlphaFoldDB" id="A0A0R2D8T9"/>
<organism evidence="2 3">
    <name type="scientific">Liquorilactobacillus aquaticus DSM 21051</name>
    <dbReference type="NCBI Taxonomy" id="1423725"/>
    <lineage>
        <taxon>Bacteria</taxon>
        <taxon>Bacillati</taxon>
        <taxon>Bacillota</taxon>
        <taxon>Bacilli</taxon>
        <taxon>Lactobacillales</taxon>
        <taxon>Lactobacillaceae</taxon>
        <taxon>Liquorilactobacillus</taxon>
    </lineage>
</organism>
<feature type="transmembrane region" description="Helical" evidence="1">
    <location>
        <begin position="528"/>
        <end position="549"/>
    </location>
</feature>
<feature type="transmembrane region" description="Helical" evidence="1">
    <location>
        <begin position="298"/>
        <end position="318"/>
    </location>
</feature>
<feature type="transmembrane region" description="Helical" evidence="1">
    <location>
        <begin position="165"/>
        <end position="183"/>
    </location>
</feature>
<evidence type="ECO:0008006" key="4">
    <source>
        <dbReference type="Google" id="ProtNLM"/>
    </source>
</evidence>
<keyword evidence="1" id="KW-1133">Transmembrane helix</keyword>
<name>A0A0R2D8T9_9LACO</name>
<feature type="transmembrane region" description="Helical" evidence="1">
    <location>
        <begin position="81"/>
        <end position="97"/>
    </location>
</feature>
<gene>
    <name evidence="2" type="ORF">FC19_GL000761</name>
</gene>
<dbReference type="Proteomes" id="UP000051015">
    <property type="component" value="Unassembled WGS sequence"/>
</dbReference>
<evidence type="ECO:0000313" key="3">
    <source>
        <dbReference type="Proteomes" id="UP000051015"/>
    </source>
</evidence>
<evidence type="ECO:0000313" key="2">
    <source>
        <dbReference type="EMBL" id="KRM96467.1"/>
    </source>
</evidence>
<dbReference type="OrthoDB" id="9784157at2"/>
<sequence length="551" mass="62924">MLSKLLKKGEYQRLKLYLFYLLLSFLIMLPLLTVPGFFGGWDQSFHLNRITDLTTNLRHLHPISFINTTGFSQIGLAVNTFYPYLTLLPFALLHLLIPSLTLSVNLGLTLLLFASFVCAHTAMTRFSQLVYHDNSLRRSVIFAVTYSLSGYFIFNLLVRFDLGECLVMMILPIFAVGLYDILFGEWQHWHWFVFSTTIIAYSHVLSTVVIAFTTVIFILGTSYMINQRRQRWLTLLKSSMLILINTLFLLVPLATTAAKVNVTAPKLGSLSKQAMTTFSAIVLSAGNIIDPREATHGVNLGIIILAALLIGTFGFKYLSKTGKIMYLCGIIFFFLCTALFPWQLFDHTSLRILQHPWRLLIFVNLFMSGCLSDWLVQLNKRNWQLICLALMIIVTFSTGLIYATHTKLGYPDKQLKNLTMQTKYMDYEPVKSQPYLKRIEKHEGYINGQKYYFNNRRSLPDGMIYRIPVASHEQKIDVPFLDYGNLVVSAQNIKLSSHRSKRGTLSFSVPADTDSVAIHYQVPISFKIAALLSFSGILVFFCIWFKFILKS</sequence>
<feature type="transmembrane region" description="Helical" evidence="1">
    <location>
        <begin position="189"/>
        <end position="219"/>
    </location>
</feature>
<dbReference type="STRING" id="1423725.FC19_GL000761"/>
<feature type="transmembrane region" description="Helical" evidence="1">
    <location>
        <begin position="357"/>
        <end position="376"/>
    </location>
</feature>
<feature type="transmembrane region" description="Helical" evidence="1">
    <location>
        <begin position="382"/>
        <end position="403"/>
    </location>
</feature>
<accession>A0A0R2D8T9</accession>
<feature type="transmembrane region" description="Helical" evidence="1">
    <location>
        <begin position="240"/>
        <end position="258"/>
    </location>
</feature>
<protein>
    <recommendedName>
        <fullName evidence="4">Membrane protein 6-pyruvoyl-tetrahydropterin synthase-related domain-containing protein</fullName>
    </recommendedName>
</protein>
<keyword evidence="1" id="KW-0812">Transmembrane</keyword>
<proteinExistence type="predicted"/>
<dbReference type="RefSeq" id="WP_057875777.1">
    <property type="nucleotide sequence ID" value="NZ_AYZD01000015.1"/>
</dbReference>
<keyword evidence="1" id="KW-0472">Membrane</keyword>
<comment type="caution">
    <text evidence="2">The sequence shown here is derived from an EMBL/GenBank/DDBJ whole genome shotgun (WGS) entry which is preliminary data.</text>
</comment>
<dbReference type="PATRIC" id="fig|1423725.3.peg.785"/>